<dbReference type="InterPro" id="IPR013325">
    <property type="entry name" value="RNA_pol_sigma_r2"/>
</dbReference>
<dbReference type="NCBIfam" id="TIGR02937">
    <property type="entry name" value="sigma70-ECF"/>
    <property type="match status" value="1"/>
</dbReference>
<keyword evidence="2" id="KW-0731">Sigma factor</keyword>
<evidence type="ECO:0000256" key="4">
    <source>
        <dbReference type="ARBA" id="ARBA00023163"/>
    </source>
</evidence>
<keyword evidence="1" id="KW-0805">Transcription regulation</keyword>
<dbReference type="GO" id="GO:0003677">
    <property type="term" value="F:DNA binding"/>
    <property type="evidence" value="ECO:0007669"/>
    <property type="project" value="UniProtKB-KW"/>
</dbReference>
<proteinExistence type="predicted"/>
<reference evidence="6" key="1">
    <citation type="journal article" date="2020" name="mSystems">
        <title>Genome- and Community-Level Interaction Insights into Carbon Utilization and Element Cycling Functions of Hydrothermarchaeota in Hydrothermal Sediment.</title>
        <authorList>
            <person name="Zhou Z."/>
            <person name="Liu Y."/>
            <person name="Xu W."/>
            <person name="Pan J."/>
            <person name="Luo Z.H."/>
            <person name="Li M."/>
        </authorList>
    </citation>
    <scope>NUCLEOTIDE SEQUENCE [LARGE SCALE GENOMIC DNA]</scope>
    <source>
        <strain evidence="6">SpSt-1071</strain>
    </source>
</reference>
<sequence>MTDNKGLVNTPACFLKRSGLSCYPRRNPAVHVLTAEPFLKALTKAIEDEEGFQLPDLEDWSLPSWEEAKGFEEEDALEAAPPDSETDAHGIGWFLTQLESTHIPSEEEQKGWLLAVREGKEAAEKLAERLGLFPLEIRLVARRKLLELEGNPPWRKELDREGRRLWEKVLQGEEALIRTVEGNLRLVVHVAKRYVGSGVHLVDLVSYGSLGLIEAAERFDLALGHRFSTYAYWWVRQKVSKGARDLYRESGEKAPLSLDEGVGDEARFMDFIASDADPAAAALDKLTQDSIWNRLYRIGRLHALALGLHTGLVTGEPLPVSRVAEILDVSRGEAERLIAEAKKRSRYLLRDLEPEITT</sequence>
<dbReference type="PROSITE" id="PS00715">
    <property type="entry name" value="SIGMA70_1"/>
    <property type="match status" value="1"/>
</dbReference>
<evidence type="ECO:0000256" key="2">
    <source>
        <dbReference type="ARBA" id="ARBA00023082"/>
    </source>
</evidence>
<dbReference type="PANTHER" id="PTHR30603:SF47">
    <property type="entry name" value="RNA POLYMERASE SIGMA FACTOR SIGD, CHLOROPLASTIC"/>
    <property type="match status" value="1"/>
</dbReference>
<keyword evidence="4" id="KW-0804">Transcription</keyword>
<dbReference type="InterPro" id="IPR050239">
    <property type="entry name" value="Sigma-70_RNA_pol_init_factors"/>
</dbReference>
<dbReference type="InterPro" id="IPR007627">
    <property type="entry name" value="RNA_pol_sigma70_r2"/>
</dbReference>
<dbReference type="AlphaFoldDB" id="A0A7C5VGR2"/>
<organism evidence="6">
    <name type="scientific">Thermus caliditerrae</name>
    <dbReference type="NCBI Taxonomy" id="1330700"/>
    <lineage>
        <taxon>Bacteria</taxon>
        <taxon>Thermotogati</taxon>
        <taxon>Deinococcota</taxon>
        <taxon>Deinococci</taxon>
        <taxon>Thermales</taxon>
        <taxon>Thermaceae</taxon>
        <taxon>Thermus</taxon>
    </lineage>
</organism>
<comment type="caution">
    <text evidence="6">The sequence shown here is derived from an EMBL/GenBank/DDBJ whole genome shotgun (WGS) entry which is preliminary data.</text>
</comment>
<gene>
    <name evidence="6" type="ORF">ENM28_05500</name>
</gene>
<dbReference type="GO" id="GO:0016987">
    <property type="term" value="F:sigma factor activity"/>
    <property type="evidence" value="ECO:0007669"/>
    <property type="project" value="UniProtKB-KW"/>
</dbReference>
<dbReference type="GO" id="GO:0006352">
    <property type="term" value="P:DNA-templated transcription initiation"/>
    <property type="evidence" value="ECO:0007669"/>
    <property type="project" value="InterPro"/>
</dbReference>
<feature type="domain" description="RNA polymerase sigma-70" evidence="5">
    <location>
        <begin position="203"/>
        <end position="216"/>
    </location>
</feature>
<dbReference type="SUPFAM" id="SSF88659">
    <property type="entry name" value="Sigma3 and sigma4 domains of RNA polymerase sigma factors"/>
    <property type="match status" value="1"/>
</dbReference>
<evidence type="ECO:0000259" key="5">
    <source>
        <dbReference type="PROSITE" id="PS00715"/>
    </source>
</evidence>
<dbReference type="Gene3D" id="1.20.120.1810">
    <property type="match status" value="1"/>
</dbReference>
<dbReference type="InterPro" id="IPR000943">
    <property type="entry name" value="RNA_pol_sigma70"/>
</dbReference>
<evidence type="ECO:0000256" key="1">
    <source>
        <dbReference type="ARBA" id="ARBA00023015"/>
    </source>
</evidence>
<accession>A0A7C5VGR2</accession>
<protein>
    <submittedName>
        <fullName evidence="6">Sigma-70 family RNA polymerase sigma factor</fullName>
    </submittedName>
</protein>
<keyword evidence="3" id="KW-0238">DNA-binding</keyword>
<dbReference type="InterPro" id="IPR013324">
    <property type="entry name" value="RNA_pol_sigma_r3/r4-like"/>
</dbReference>
<name>A0A7C5VGR2_9DEIN</name>
<evidence type="ECO:0000313" key="6">
    <source>
        <dbReference type="EMBL" id="HHM68150.1"/>
    </source>
</evidence>
<dbReference type="SUPFAM" id="SSF88946">
    <property type="entry name" value="Sigma2 domain of RNA polymerase sigma factors"/>
    <property type="match status" value="1"/>
</dbReference>
<evidence type="ECO:0000256" key="3">
    <source>
        <dbReference type="ARBA" id="ARBA00023125"/>
    </source>
</evidence>
<dbReference type="Pfam" id="PF04542">
    <property type="entry name" value="Sigma70_r2"/>
    <property type="match status" value="1"/>
</dbReference>
<dbReference type="InterPro" id="IPR014284">
    <property type="entry name" value="RNA_pol_sigma-70_dom"/>
</dbReference>
<dbReference type="EMBL" id="DRXE01000206">
    <property type="protein sequence ID" value="HHM68150.1"/>
    <property type="molecule type" value="Genomic_DNA"/>
</dbReference>
<dbReference type="PANTHER" id="PTHR30603">
    <property type="entry name" value="RNA POLYMERASE SIGMA FACTOR RPO"/>
    <property type="match status" value="1"/>
</dbReference>